<proteinExistence type="predicted"/>
<dbReference type="Gene3D" id="2.160.20.10">
    <property type="entry name" value="Single-stranded right-handed beta-helix, Pectin lyase-like"/>
    <property type="match status" value="2"/>
</dbReference>
<dbReference type="AlphaFoldDB" id="A0A1Z4MV70"/>
<reference evidence="2 3" key="1">
    <citation type="submission" date="2017-06" db="EMBL/GenBank/DDBJ databases">
        <title>Genome sequencing of cyanobaciteial culture collection at National Institute for Environmental Studies (NIES).</title>
        <authorList>
            <person name="Hirose Y."/>
            <person name="Shimura Y."/>
            <person name="Fujisawa T."/>
            <person name="Nakamura Y."/>
            <person name="Kawachi M."/>
        </authorList>
    </citation>
    <scope>NUCLEOTIDE SEQUENCE [LARGE SCALE GENOMIC DNA]</scope>
    <source>
        <strain evidence="2 3">NIES-37</strain>
    </source>
</reference>
<dbReference type="InterPro" id="IPR012334">
    <property type="entry name" value="Pectin_lyas_fold"/>
</dbReference>
<evidence type="ECO:0000313" key="2">
    <source>
        <dbReference type="EMBL" id="BAY97379.1"/>
    </source>
</evidence>
<dbReference type="NCBIfam" id="TIGR01901">
    <property type="entry name" value="adhes_NPXG"/>
    <property type="match status" value="1"/>
</dbReference>
<dbReference type="EMBL" id="AP018248">
    <property type="protein sequence ID" value="BAY97379.1"/>
    <property type="molecule type" value="Genomic_DNA"/>
</dbReference>
<organism evidence="2 3">
    <name type="scientific">Tolypothrix tenuis PCC 7101</name>
    <dbReference type="NCBI Taxonomy" id="231146"/>
    <lineage>
        <taxon>Bacteria</taxon>
        <taxon>Bacillati</taxon>
        <taxon>Cyanobacteriota</taxon>
        <taxon>Cyanophyceae</taxon>
        <taxon>Nostocales</taxon>
        <taxon>Tolypothrichaceae</taxon>
        <taxon>Tolypothrix</taxon>
    </lineage>
</organism>
<keyword evidence="3" id="KW-1185">Reference proteome</keyword>
<gene>
    <name evidence="2" type="ORF">NIES37_13170</name>
</gene>
<dbReference type="KEGG" id="ttq:NIES37_13170"/>
<dbReference type="Proteomes" id="UP000218785">
    <property type="component" value="Chromosome"/>
</dbReference>
<dbReference type="SUPFAM" id="SSF51126">
    <property type="entry name" value="Pectin lyase-like"/>
    <property type="match status" value="2"/>
</dbReference>
<name>A0A1Z4MV70_9CYAN</name>
<dbReference type="InterPro" id="IPR011050">
    <property type="entry name" value="Pectin_lyase_fold/virulence"/>
</dbReference>
<evidence type="ECO:0000313" key="3">
    <source>
        <dbReference type="Proteomes" id="UP000218785"/>
    </source>
</evidence>
<dbReference type="Pfam" id="PF05860">
    <property type="entry name" value="TPS"/>
    <property type="match status" value="1"/>
</dbReference>
<accession>A0A1Z4MV70</accession>
<evidence type="ECO:0000259" key="1">
    <source>
        <dbReference type="SMART" id="SM00912"/>
    </source>
</evidence>
<sequence length="915" mass="94147">MRSLFVVSSLVNRVLASLMLPLGMIFLGNSYAHAQVISDGTINTNIKSSDNNFTILNGIAKGNNLFHSFSNFSVPTGGTATFDLVNTPNITNIFSRVTGGNVSQIDGLISTINHNNSVSLFLLNPAGIVFGPNASLNIGGAFVGTTASSIKFADGVEFSAVNSATPPLLTMSVPVGLQLGANAGAIRTQGNSSANILYGSPQIFKAQTVALIGSDLDINQTYLANPDGKVELWALRNAEVGLNNQGGLQLTSPAAADWGNILLRQSSYIQTNGMNGGAINIRGRGLTLQDGSQISSSTGTLGKGQGINIKTTEFVDLLGASAADQYSTPGLHTSVVGNQGRAGDITVETGRLRLANGAWLESTLSSPFDFISFSPIPSNDSRTGDINIKAATVEVTGYNRFPYFFIGSDLGLYFASAITTLISGGHSNENGKVTIDAQRVSLLDGGFISADVIGFYIPGFSESPTIGKSGDIVIRASEKLEISGVGVDGSNSAVISSIQPFTVGQAGNILINTGHLTLSKGGSVANDVTGNGQAGNIEIHAQDVEVSDPVINSFNQAVSGITVGVGKDAVGQGGTINLTADSLRVFNGGQITSSSLGQGSAGSVNLNVKNIEVQGTSQSLINGSYLPSAIAASSANSLPAGSINIKSDNVTVKDNAVITVSNTGNGDAGNLNITAKNLFLDNSASLRSEVNGGGQGNIHLNVNDVLLLRRGSKIITNALGASTGGNININVGSMVAVPSENSDISANAVLGSGGNIQITTQGIFGLEFQAQPTLNSDITASSQFGLSGNVQVNTIGVDPNSGLLELPENVTDSSQQIASGCAANTGSTFVATGRGGIPQNPMQEVRSDRTWSDTRDISTYRKNSGVTARIPQLPNKTLVQATAWHRRADGKIELVAASSPANIQPPLTCAALSQI</sequence>
<protein>
    <recommendedName>
        <fullName evidence="1">Filamentous haemagglutinin FhaB/tRNA nuclease CdiA-like TPS domain-containing protein</fullName>
    </recommendedName>
</protein>
<dbReference type="SMART" id="SM00912">
    <property type="entry name" value="Haemagg_act"/>
    <property type="match status" value="1"/>
</dbReference>
<dbReference type="InterPro" id="IPR008638">
    <property type="entry name" value="FhaB/CdiA-like_TPS"/>
</dbReference>
<feature type="domain" description="Filamentous haemagglutinin FhaB/tRNA nuclease CdiA-like TPS" evidence="1">
    <location>
        <begin position="36"/>
        <end position="153"/>
    </location>
</feature>